<organism evidence="8 9">
    <name type="scientific">Octopus vulgaris</name>
    <name type="common">Common octopus</name>
    <dbReference type="NCBI Taxonomy" id="6645"/>
    <lineage>
        <taxon>Eukaryota</taxon>
        <taxon>Metazoa</taxon>
        <taxon>Spiralia</taxon>
        <taxon>Lophotrochozoa</taxon>
        <taxon>Mollusca</taxon>
        <taxon>Cephalopoda</taxon>
        <taxon>Coleoidea</taxon>
        <taxon>Octopodiformes</taxon>
        <taxon>Octopoda</taxon>
        <taxon>Incirrata</taxon>
        <taxon>Octopodidae</taxon>
        <taxon>Octopus</taxon>
    </lineage>
</organism>
<feature type="chain" id="PRO_5041487420" evidence="5">
    <location>
        <begin position="29"/>
        <end position="460"/>
    </location>
</feature>
<feature type="domain" description="Neurotransmitter-gated ion-channel ligand-binding" evidence="6">
    <location>
        <begin position="42"/>
        <end position="240"/>
    </location>
</feature>
<keyword evidence="5" id="KW-0406">Ion transport</keyword>
<feature type="transmembrane region" description="Helical" evidence="5">
    <location>
        <begin position="310"/>
        <end position="329"/>
    </location>
</feature>
<protein>
    <submittedName>
        <fullName evidence="8">Neuronal acetylcholine receptor subunit alpha-5-like</fullName>
    </submittedName>
</protein>
<feature type="domain" description="Neurotransmitter-gated ion-channel transmembrane" evidence="7">
    <location>
        <begin position="386"/>
        <end position="448"/>
    </location>
</feature>
<dbReference type="SUPFAM" id="SSF90112">
    <property type="entry name" value="Neurotransmitter-gated ion-channel transmembrane pore"/>
    <property type="match status" value="1"/>
</dbReference>
<dbReference type="PANTHER" id="PTHR18945">
    <property type="entry name" value="NEUROTRANSMITTER GATED ION CHANNEL"/>
    <property type="match status" value="1"/>
</dbReference>
<dbReference type="GO" id="GO:0004888">
    <property type="term" value="F:transmembrane signaling receptor activity"/>
    <property type="evidence" value="ECO:0007669"/>
    <property type="project" value="InterPro"/>
</dbReference>
<keyword evidence="5" id="KW-0732">Signal</keyword>
<dbReference type="PRINTS" id="PR00252">
    <property type="entry name" value="NRIONCHANNEL"/>
</dbReference>
<feature type="transmembrane region" description="Helical" evidence="5">
    <location>
        <begin position="241"/>
        <end position="265"/>
    </location>
</feature>
<keyword evidence="2 5" id="KW-0812">Transmembrane</keyword>
<reference evidence="8" key="1">
    <citation type="submission" date="2023-08" db="EMBL/GenBank/DDBJ databases">
        <authorList>
            <person name="Alioto T."/>
            <person name="Alioto T."/>
            <person name="Gomez Garrido J."/>
        </authorList>
    </citation>
    <scope>NUCLEOTIDE SEQUENCE</scope>
</reference>
<comment type="similarity">
    <text evidence="5">Belongs to the ligand-gated ion channel (TC 1.A.9) family.</text>
</comment>
<dbReference type="InterPro" id="IPR018000">
    <property type="entry name" value="Neurotransmitter_ion_chnl_CS"/>
</dbReference>
<dbReference type="Gene3D" id="2.70.170.10">
    <property type="entry name" value="Neurotransmitter-gated ion-channel ligand-binding domain"/>
    <property type="match status" value="1"/>
</dbReference>
<evidence type="ECO:0000256" key="5">
    <source>
        <dbReference type="RuleBase" id="RU000687"/>
    </source>
</evidence>
<dbReference type="InterPro" id="IPR006201">
    <property type="entry name" value="Neur_channel"/>
</dbReference>
<dbReference type="EMBL" id="OX597834">
    <property type="protein sequence ID" value="CAI9738545.1"/>
    <property type="molecule type" value="Genomic_DNA"/>
</dbReference>
<evidence type="ECO:0000313" key="9">
    <source>
        <dbReference type="Proteomes" id="UP001162480"/>
    </source>
</evidence>
<evidence type="ECO:0000259" key="6">
    <source>
        <dbReference type="Pfam" id="PF02931"/>
    </source>
</evidence>
<evidence type="ECO:0000256" key="1">
    <source>
        <dbReference type="ARBA" id="ARBA00004141"/>
    </source>
</evidence>
<dbReference type="CDD" id="cd19051">
    <property type="entry name" value="LGIC_TM_cation"/>
    <property type="match status" value="1"/>
</dbReference>
<proteinExistence type="inferred from homology"/>
<dbReference type="InterPro" id="IPR006029">
    <property type="entry name" value="Neurotrans-gated_channel_TM"/>
</dbReference>
<evidence type="ECO:0000313" key="8">
    <source>
        <dbReference type="EMBL" id="CAI9738545.1"/>
    </source>
</evidence>
<feature type="signal peptide" evidence="5">
    <location>
        <begin position="1"/>
        <end position="28"/>
    </location>
</feature>
<dbReference type="Pfam" id="PF02931">
    <property type="entry name" value="Neur_chan_LBD"/>
    <property type="match status" value="1"/>
</dbReference>
<gene>
    <name evidence="8" type="ORF">OCTVUL_1B023521</name>
</gene>
<keyword evidence="5" id="KW-0813">Transport</keyword>
<dbReference type="GO" id="GO:0005230">
    <property type="term" value="F:extracellular ligand-gated monoatomic ion channel activity"/>
    <property type="evidence" value="ECO:0007669"/>
    <property type="project" value="InterPro"/>
</dbReference>
<keyword evidence="9" id="KW-1185">Reference proteome</keyword>
<comment type="subcellular location">
    <subcellularLocation>
        <location evidence="1">Membrane</location>
        <topology evidence="1">Multi-pass membrane protein</topology>
    </subcellularLocation>
</comment>
<feature type="transmembrane region" description="Helical" evidence="5">
    <location>
        <begin position="272"/>
        <end position="290"/>
    </location>
</feature>
<dbReference type="Pfam" id="PF02932">
    <property type="entry name" value="Neur_chan_memb"/>
    <property type="match status" value="2"/>
</dbReference>
<dbReference type="FunFam" id="2.70.170.10:FF:000028">
    <property type="entry name" value="AcetylCholine Receptor"/>
    <property type="match status" value="1"/>
</dbReference>
<keyword evidence="5" id="KW-0407">Ion channel</keyword>
<evidence type="ECO:0000256" key="2">
    <source>
        <dbReference type="ARBA" id="ARBA00022692"/>
    </source>
</evidence>
<name>A0AA36FH77_OCTVU</name>
<dbReference type="SUPFAM" id="SSF63712">
    <property type="entry name" value="Nicotinic receptor ligand binding domain-like"/>
    <property type="match status" value="1"/>
</dbReference>
<keyword evidence="3 5" id="KW-1133">Transmembrane helix</keyword>
<accession>A0AA36FH77</accession>
<feature type="domain" description="Neurotransmitter-gated ion-channel transmembrane" evidence="7">
    <location>
        <begin position="248"/>
        <end position="373"/>
    </location>
</feature>
<dbReference type="Gene3D" id="1.20.58.390">
    <property type="entry name" value="Neurotransmitter-gated ion-channel transmembrane domain"/>
    <property type="match status" value="2"/>
</dbReference>
<dbReference type="PROSITE" id="PS00236">
    <property type="entry name" value="NEUROTR_ION_CHANNEL"/>
    <property type="match status" value="1"/>
</dbReference>
<sequence length="460" mass="52413">MAISRPRIFTFSAVFLFVLQFFPQAVSSNGKPNEALLASRGRLIKDLLAASNPLLIPATDEAVHVELEFMIHNIELNEQERKFTIDAYFSQKWKDVTLRWNASDYDKIQIIRLPVRNFWSPDIVLFNHQGLTNPPPHDAVVFSSGEVLYVPRITESAVCALDMSKFPFDTQTCKLVFGSWAYNSLEVNISSSPRSVISDDYVPNEKWEIVSTESEIENRQYACCPESYMTYIMTFALRRHFVYSCQVLIFPAIIIAALIPFMFLLPSESKERITLGIALIVVCVMQINVINNSLPKGYSTTPVILTYHVLTLFLVALSVILSIFILNIYNRGPRRKKMPQILRTIFLKGLRKLVCLGDDTYQPTDEQEAMSMRGKDVVVGVTEEKPPQTSGGNMDEINKHMQSLAQRDSIMDARQEILAEWQQLAMVIDRILFILFLIVFIISTISLFPDASYRGIQQEN</sequence>
<dbReference type="Proteomes" id="UP001162480">
    <property type="component" value="Chromosome 21"/>
</dbReference>
<dbReference type="GO" id="GO:0016020">
    <property type="term" value="C:membrane"/>
    <property type="evidence" value="ECO:0007669"/>
    <property type="project" value="UniProtKB-SubCell"/>
</dbReference>
<dbReference type="InterPro" id="IPR036719">
    <property type="entry name" value="Neuro-gated_channel_TM_sf"/>
</dbReference>
<dbReference type="InterPro" id="IPR006202">
    <property type="entry name" value="Neur_chan_lig-bd"/>
</dbReference>
<evidence type="ECO:0000259" key="7">
    <source>
        <dbReference type="Pfam" id="PF02932"/>
    </source>
</evidence>
<evidence type="ECO:0000256" key="3">
    <source>
        <dbReference type="ARBA" id="ARBA00022989"/>
    </source>
</evidence>
<evidence type="ECO:0000256" key="4">
    <source>
        <dbReference type="ARBA" id="ARBA00023136"/>
    </source>
</evidence>
<dbReference type="InterPro" id="IPR036734">
    <property type="entry name" value="Neur_chan_lig-bd_sf"/>
</dbReference>
<dbReference type="AlphaFoldDB" id="A0AA36FH77"/>
<feature type="transmembrane region" description="Helical" evidence="5">
    <location>
        <begin position="431"/>
        <end position="448"/>
    </location>
</feature>
<keyword evidence="4 5" id="KW-0472">Membrane</keyword>
<dbReference type="InterPro" id="IPR038050">
    <property type="entry name" value="Neuro_actylchol_rec"/>
</dbReference>